<sequence>MSGNAGSTPRKRLRPDDRRALIVSAATEVFAVNGYDKASMRAVAKAAGISTPVLYDHFPSKAGLYAHLLDTQATAFIEHWSDQEPAETPEQLVTRSLDSIFAWIEDNEHAWRMIFLDSPGDAEVAEAHQRGQELASQRLAGLFHRIPELSLSVELERERADELLAETSKWTVNALAAWWWRNRDVNREQIVLLARDLLWRGLASTTRSRTT</sequence>
<evidence type="ECO:0000313" key="4">
    <source>
        <dbReference type="EMBL" id="GAA3998931.1"/>
    </source>
</evidence>
<organism evidence="4 5">
    <name type="scientific">Allokutzneria multivorans</name>
    <dbReference type="NCBI Taxonomy" id="1142134"/>
    <lineage>
        <taxon>Bacteria</taxon>
        <taxon>Bacillati</taxon>
        <taxon>Actinomycetota</taxon>
        <taxon>Actinomycetes</taxon>
        <taxon>Pseudonocardiales</taxon>
        <taxon>Pseudonocardiaceae</taxon>
        <taxon>Allokutzneria</taxon>
    </lineage>
</organism>
<feature type="DNA-binding region" description="H-T-H motif" evidence="2">
    <location>
        <begin position="39"/>
        <end position="58"/>
    </location>
</feature>
<dbReference type="SUPFAM" id="SSF46689">
    <property type="entry name" value="Homeodomain-like"/>
    <property type="match status" value="1"/>
</dbReference>
<reference evidence="5" key="1">
    <citation type="journal article" date="2019" name="Int. J. Syst. Evol. Microbiol.">
        <title>The Global Catalogue of Microorganisms (GCM) 10K type strain sequencing project: providing services to taxonomists for standard genome sequencing and annotation.</title>
        <authorList>
            <consortium name="The Broad Institute Genomics Platform"/>
            <consortium name="The Broad Institute Genome Sequencing Center for Infectious Disease"/>
            <person name="Wu L."/>
            <person name="Ma J."/>
        </authorList>
    </citation>
    <scope>NUCLEOTIDE SEQUENCE [LARGE SCALE GENOMIC DNA]</scope>
    <source>
        <strain evidence="5">JCM 17342</strain>
    </source>
</reference>
<gene>
    <name evidence="4" type="ORF">GCM10022247_18980</name>
</gene>
<dbReference type="PRINTS" id="PR00455">
    <property type="entry name" value="HTHTETR"/>
</dbReference>
<dbReference type="Gene3D" id="1.10.357.10">
    <property type="entry name" value="Tetracycline Repressor, domain 2"/>
    <property type="match status" value="1"/>
</dbReference>
<dbReference type="Proteomes" id="UP001501747">
    <property type="component" value="Unassembled WGS sequence"/>
</dbReference>
<dbReference type="InterPro" id="IPR009057">
    <property type="entry name" value="Homeodomain-like_sf"/>
</dbReference>
<dbReference type="PANTHER" id="PTHR30055">
    <property type="entry name" value="HTH-TYPE TRANSCRIPTIONAL REGULATOR RUTR"/>
    <property type="match status" value="1"/>
</dbReference>
<keyword evidence="5" id="KW-1185">Reference proteome</keyword>
<keyword evidence="1 2" id="KW-0238">DNA-binding</keyword>
<name>A0ABP7RKR6_9PSEU</name>
<evidence type="ECO:0000256" key="1">
    <source>
        <dbReference type="ARBA" id="ARBA00023125"/>
    </source>
</evidence>
<dbReference type="PROSITE" id="PS01081">
    <property type="entry name" value="HTH_TETR_1"/>
    <property type="match status" value="1"/>
</dbReference>
<accession>A0ABP7RKR6</accession>
<dbReference type="RefSeq" id="WP_344872755.1">
    <property type="nucleotide sequence ID" value="NZ_BAABAL010000005.1"/>
</dbReference>
<dbReference type="PROSITE" id="PS50977">
    <property type="entry name" value="HTH_TETR_2"/>
    <property type="match status" value="1"/>
</dbReference>
<evidence type="ECO:0000256" key="2">
    <source>
        <dbReference type="PROSITE-ProRule" id="PRU00335"/>
    </source>
</evidence>
<dbReference type="PANTHER" id="PTHR30055:SF226">
    <property type="entry name" value="HTH-TYPE TRANSCRIPTIONAL REGULATOR PKSA"/>
    <property type="match status" value="1"/>
</dbReference>
<proteinExistence type="predicted"/>
<dbReference type="InterPro" id="IPR001647">
    <property type="entry name" value="HTH_TetR"/>
</dbReference>
<comment type="caution">
    <text evidence="4">The sequence shown here is derived from an EMBL/GenBank/DDBJ whole genome shotgun (WGS) entry which is preliminary data.</text>
</comment>
<dbReference type="InterPro" id="IPR023772">
    <property type="entry name" value="DNA-bd_HTH_TetR-type_CS"/>
</dbReference>
<evidence type="ECO:0000313" key="5">
    <source>
        <dbReference type="Proteomes" id="UP001501747"/>
    </source>
</evidence>
<dbReference type="InterPro" id="IPR050109">
    <property type="entry name" value="HTH-type_TetR-like_transc_reg"/>
</dbReference>
<dbReference type="Pfam" id="PF00440">
    <property type="entry name" value="TetR_N"/>
    <property type="match status" value="1"/>
</dbReference>
<dbReference type="EMBL" id="BAABAL010000005">
    <property type="protein sequence ID" value="GAA3998931.1"/>
    <property type="molecule type" value="Genomic_DNA"/>
</dbReference>
<protein>
    <submittedName>
        <fullName evidence="4">TetR/AcrR family transcriptional regulator</fullName>
    </submittedName>
</protein>
<evidence type="ECO:0000259" key="3">
    <source>
        <dbReference type="PROSITE" id="PS50977"/>
    </source>
</evidence>
<feature type="domain" description="HTH tetR-type" evidence="3">
    <location>
        <begin position="16"/>
        <end position="76"/>
    </location>
</feature>